<keyword evidence="5" id="KW-1185">Reference proteome</keyword>
<evidence type="ECO:0000313" key="4">
    <source>
        <dbReference type="EMBL" id="GBN07557.1"/>
    </source>
</evidence>
<evidence type="ECO:0000256" key="1">
    <source>
        <dbReference type="SAM" id="MobiDB-lite"/>
    </source>
</evidence>
<name>A0A4Y2L120_ARAVE</name>
<gene>
    <name evidence="2" type="ORF">AVEN_1826_1</name>
    <name evidence="4" type="ORF">AVEN_60042_1</name>
    <name evidence="3" type="ORF">AVEN_7862_1</name>
</gene>
<accession>A0A4Y2L120</accession>
<dbReference type="EMBL" id="BGPR01274503">
    <property type="protein sequence ID" value="GBN07557.1"/>
    <property type="molecule type" value="Genomic_DNA"/>
</dbReference>
<dbReference type="AlphaFoldDB" id="A0A4Y2L120"/>
<feature type="region of interest" description="Disordered" evidence="1">
    <location>
        <begin position="1"/>
        <end position="51"/>
    </location>
</feature>
<feature type="non-terminal residue" evidence="4">
    <location>
        <position position="66"/>
    </location>
</feature>
<dbReference type="Proteomes" id="UP000499080">
    <property type="component" value="Unassembled WGS sequence"/>
</dbReference>
<evidence type="ECO:0000313" key="3">
    <source>
        <dbReference type="EMBL" id="GBN07373.1"/>
    </source>
</evidence>
<feature type="compositionally biased region" description="Basic and acidic residues" evidence="1">
    <location>
        <begin position="12"/>
        <end position="26"/>
    </location>
</feature>
<evidence type="ECO:0000313" key="2">
    <source>
        <dbReference type="EMBL" id="GBN07357.1"/>
    </source>
</evidence>
<sequence length="66" mass="7652">MQAYRAQAVRYRLTDHPRVADKDRRSRLTSSNHHHGGRHTTAVGDFSSLRTNHHEIIDEPLPWAPK</sequence>
<reference evidence="4 5" key="1">
    <citation type="journal article" date="2019" name="Sci. Rep.">
        <title>Orb-weaving spider Araneus ventricosus genome elucidates the spidroin gene catalogue.</title>
        <authorList>
            <person name="Kono N."/>
            <person name="Nakamura H."/>
            <person name="Ohtoshi R."/>
            <person name="Moran D.A.P."/>
            <person name="Shinohara A."/>
            <person name="Yoshida Y."/>
            <person name="Fujiwara M."/>
            <person name="Mori M."/>
            <person name="Tomita M."/>
            <person name="Arakawa K."/>
        </authorList>
    </citation>
    <scope>NUCLEOTIDE SEQUENCE [LARGE SCALE GENOMIC DNA]</scope>
</reference>
<dbReference type="EMBL" id="BGPR01274438">
    <property type="protein sequence ID" value="GBN07357.1"/>
    <property type="molecule type" value="Genomic_DNA"/>
</dbReference>
<comment type="caution">
    <text evidence="4">The sequence shown here is derived from an EMBL/GenBank/DDBJ whole genome shotgun (WGS) entry which is preliminary data.</text>
</comment>
<proteinExistence type="predicted"/>
<organism evidence="4 5">
    <name type="scientific">Araneus ventricosus</name>
    <name type="common">Orbweaver spider</name>
    <name type="synonym">Epeira ventricosa</name>
    <dbReference type="NCBI Taxonomy" id="182803"/>
    <lineage>
        <taxon>Eukaryota</taxon>
        <taxon>Metazoa</taxon>
        <taxon>Ecdysozoa</taxon>
        <taxon>Arthropoda</taxon>
        <taxon>Chelicerata</taxon>
        <taxon>Arachnida</taxon>
        <taxon>Araneae</taxon>
        <taxon>Araneomorphae</taxon>
        <taxon>Entelegynae</taxon>
        <taxon>Araneoidea</taxon>
        <taxon>Araneidae</taxon>
        <taxon>Araneus</taxon>
    </lineage>
</organism>
<protein>
    <submittedName>
        <fullName evidence="4">Uncharacterized protein</fullName>
    </submittedName>
</protein>
<dbReference type="EMBL" id="BGPR01274442">
    <property type="protein sequence ID" value="GBN07373.1"/>
    <property type="molecule type" value="Genomic_DNA"/>
</dbReference>
<evidence type="ECO:0000313" key="5">
    <source>
        <dbReference type="Proteomes" id="UP000499080"/>
    </source>
</evidence>